<dbReference type="InterPro" id="IPR027417">
    <property type="entry name" value="P-loop_NTPase"/>
</dbReference>
<dbReference type="CDD" id="cd03230">
    <property type="entry name" value="ABC_DR_subfamily_A"/>
    <property type="match status" value="1"/>
</dbReference>
<evidence type="ECO:0000313" key="6">
    <source>
        <dbReference type="EMBL" id="MFD1568476.1"/>
    </source>
</evidence>
<keyword evidence="7" id="KW-1185">Reference proteome</keyword>
<reference evidence="6 7" key="1">
    <citation type="journal article" date="2019" name="Int. J. Syst. Evol. Microbiol.">
        <title>The Global Catalogue of Microorganisms (GCM) 10K type strain sequencing project: providing services to taxonomists for standard genome sequencing and annotation.</title>
        <authorList>
            <consortium name="The Broad Institute Genomics Platform"/>
            <consortium name="The Broad Institute Genome Sequencing Center for Infectious Disease"/>
            <person name="Wu L."/>
            <person name="Ma J."/>
        </authorList>
    </citation>
    <scope>NUCLEOTIDE SEQUENCE [LARGE SCALE GENOMIC DNA]</scope>
    <source>
        <strain evidence="6 7">CGMCC 1.12859</strain>
    </source>
</reference>
<evidence type="ECO:0000256" key="2">
    <source>
        <dbReference type="ARBA" id="ARBA00022448"/>
    </source>
</evidence>
<dbReference type="PROSITE" id="PS50893">
    <property type="entry name" value="ABC_TRANSPORTER_2"/>
    <property type="match status" value="1"/>
</dbReference>
<dbReference type="RefSeq" id="WP_267647975.1">
    <property type="nucleotide sequence ID" value="NZ_JANHGR010000003.1"/>
</dbReference>
<dbReference type="InterPro" id="IPR003593">
    <property type="entry name" value="AAA+_ATPase"/>
</dbReference>
<keyword evidence="4 6" id="KW-0067">ATP-binding</keyword>
<protein>
    <submittedName>
        <fullName evidence="6">ATP-binding cassette domain-containing protein</fullName>
    </submittedName>
</protein>
<organism evidence="6 7">
    <name type="scientific">Halolamina litorea</name>
    <dbReference type="NCBI Taxonomy" id="1515593"/>
    <lineage>
        <taxon>Archaea</taxon>
        <taxon>Methanobacteriati</taxon>
        <taxon>Methanobacteriota</taxon>
        <taxon>Stenosarchaea group</taxon>
        <taxon>Halobacteria</taxon>
        <taxon>Halobacteriales</taxon>
        <taxon>Haloferacaceae</taxon>
    </lineage>
</organism>
<dbReference type="SUPFAM" id="SSF52540">
    <property type="entry name" value="P-loop containing nucleoside triphosphate hydrolases"/>
    <property type="match status" value="1"/>
</dbReference>
<accession>A0ABD6BTR3</accession>
<dbReference type="SMART" id="SM00382">
    <property type="entry name" value="AAA"/>
    <property type="match status" value="1"/>
</dbReference>
<dbReference type="PANTHER" id="PTHR43335:SF4">
    <property type="entry name" value="ABC TRANSPORTER, ATP-BINDING PROTEIN"/>
    <property type="match status" value="1"/>
</dbReference>
<keyword evidence="3" id="KW-0547">Nucleotide-binding</keyword>
<comment type="similarity">
    <text evidence="1">Belongs to the ABC transporter superfamily.</text>
</comment>
<comment type="caution">
    <text evidence="6">The sequence shown here is derived from an EMBL/GenBank/DDBJ whole genome shotgun (WGS) entry which is preliminary data.</text>
</comment>
<dbReference type="PANTHER" id="PTHR43335">
    <property type="entry name" value="ABC TRANSPORTER, ATP-BINDING PROTEIN"/>
    <property type="match status" value="1"/>
</dbReference>
<evidence type="ECO:0000256" key="3">
    <source>
        <dbReference type="ARBA" id="ARBA00022741"/>
    </source>
</evidence>
<dbReference type="EMBL" id="JBHUCZ010000012">
    <property type="protein sequence ID" value="MFD1568476.1"/>
    <property type="molecule type" value="Genomic_DNA"/>
</dbReference>
<name>A0ABD6BTR3_9EURY</name>
<proteinExistence type="inferred from homology"/>
<dbReference type="AlphaFoldDB" id="A0ABD6BTR3"/>
<dbReference type="InterPro" id="IPR003439">
    <property type="entry name" value="ABC_transporter-like_ATP-bd"/>
</dbReference>
<dbReference type="Proteomes" id="UP001597139">
    <property type="component" value="Unassembled WGS sequence"/>
</dbReference>
<feature type="domain" description="ABC transporter" evidence="5">
    <location>
        <begin position="14"/>
        <end position="246"/>
    </location>
</feature>
<keyword evidence="2" id="KW-0813">Transport</keyword>
<dbReference type="Gene3D" id="3.40.50.300">
    <property type="entry name" value="P-loop containing nucleotide triphosphate hydrolases"/>
    <property type="match status" value="1"/>
</dbReference>
<dbReference type="GO" id="GO:0005524">
    <property type="term" value="F:ATP binding"/>
    <property type="evidence" value="ECO:0007669"/>
    <property type="project" value="UniProtKB-KW"/>
</dbReference>
<evidence type="ECO:0000313" key="7">
    <source>
        <dbReference type="Proteomes" id="UP001597139"/>
    </source>
</evidence>
<evidence type="ECO:0000259" key="5">
    <source>
        <dbReference type="PROSITE" id="PS50893"/>
    </source>
</evidence>
<evidence type="ECO:0000256" key="1">
    <source>
        <dbReference type="ARBA" id="ARBA00005417"/>
    </source>
</evidence>
<gene>
    <name evidence="6" type="ORF">ACFSAU_13345</name>
</gene>
<evidence type="ECO:0000256" key="4">
    <source>
        <dbReference type="ARBA" id="ARBA00022840"/>
    </source>
</evidence>
<dbReference type="Pfam" id="PF00005">
    <property type="entry name" value="ABC_tran"/>
    <property type="match status" value="1"/>
</dbReference>
<sequence>MPPSRNRVCTLRALRRVLLPCRTPRARRHRRLKALDGLDLTVREGEAFGFLGPNGAGKSTAINLLLGFLTPSGGIGTVLGHDVVTESRHVRQRVGLLPEGYSPFDRLTAREHLDYAIAAKDADDDPDVLLDRTGLAREARDRPAGEYSTGMRQRLALATELVGDPELLILDEPSSGLDPGGMAELREVVREETERGTTVFFSSHVLPEVEAVCDRVGILRDGRFVAVDTVDGLRATLHTESTVTLSVEDPRLDVDGIDGVSSVVVDDSQLRVTCTDPAAKAAVIQHAADVTTVRDVQVEDASLEELFTTVTNGNEVAGSGAEVDA</sequence>